<keyword evidence="2 5" id="KW-0547">Nucleotide-binding</keyword>
<dbReference type="InterPro" id="IPR011009">
    <property type="entry name" value="Kinase-like_dom_sf"/>
</dbReference>
<gene>
    <name evidence="8" type="ORF">K7C98_29905</name>
</gene>
<proteinExistence type="predicted"/>
<evidence type="ECO:0000313" key="8">
    <source>
        <dbReference type="EMBL" id="MBZ5713468.1"/>
    </source>
</evidence>
<dbReference type="Pfam" id="PF00069">
    <property type="entry name" value="Pkinase"/>
    <property type="match status" value="1"/>
</dbReference>
<dbReference type="InterPro" id="IPR017441">
    <property type="entry name" value="Protein_kinase_ATP_BS"/>
</dbReference>
<comment type="caution">
    <text evidence="8">The sequence shown here is derived from an EMBL/GenBank/DDBJ whole genome shotgun (WGS) entry which is preliminary data.</text>
</comment>
<dbReference type="Pfam" id="PF13424">
    <property type="entry name" value="TPR_12"/>
    <property type="match status" value="1"/>
</dbReference>
<keyword evidence="1" id="KW-0808">Transferase</keyword>
<feature type="domain" description="Protein kinase" evidence="7">
    <location>
        <begin position="105"/>
        <end position="387"/>
    </location>
</feature>
<evidence type="ECO:0000256" key="5">
    <source>
        <dbReference type="PROSITE-ProRule" id="PRU10141"/>
    </source>
</evidence>
<keyword evidence="9" id="KW-1185">Reference proteome</keyword>
<dbReference type="PANTHER" id="PTHR43289">
    <property type="entry name" value="MITOGEN-ACTIVATED PROTEIN KINASE KINASE KINASE 20-RELATED"/>
    <property type="match status" value="1"/>
</dbReference>
<dbReference type="PROSITE" id="PS00108">
    <property type="entry name" value="PROTEIN_KINASE_ST"/>
    <property type="match status" value="1"/>
</dbReference>
<keyword evidence="3 8" id="KW-0418">Kinase</keyword>
<dbReference type="Gene3D" id="1.10.510.10">
    <property type="entry name" value="Transferase(Phosphotransferase) domain 1"/>
    <property type="match status" value="1"/>
</dbReference>
<dbReference type="Proteomes" id="UP001139031">
    <property type="component" value="Unassembled WGS sequence"/>
</dbReference>
<organism evidence="8 9">
    <name type="scientific">Nannocystis pusilla</name>
    <dbReference type="NCBI Taxonomy" id="889268"/>
    <lineage>
        <taxon>Bacteria</taxon>
        <taxon>Pseudomonadati</taxon>
        <taxon>Myxococcota</taxon>
        <taxon>Polyangia</taxon>
        <taxon>Nannocystales</taxon>
        <taxon>Nannocystaceae</taxon>
        <taxon>Nannocystis</taxon>
    </lineage>
</organism>
<dbReference type="RefSeq" id="WP_224195208.1">
    <property type="nucleotide sequence ID" value="NZ_JAIRAU010000043.1"/>
</dbReference>
<dbReference type="CDD" id="cd14014">
    <property type="entry name" value="STKc_PknB_like"/>
    <property type="match status" value="1"/>
</dbReference>
<dbReference type="InterPro" id="IPR011990">
    <property type="entry name" value="TPR-like_helical_dom_sf"/>
</dbReference>
<name>A0ABS7TYW5_9BACT</name>
<feature type="region of interest" description="Disordered" evidence="6">
    <location>
        <begin position="1"/>
        <end position="55"/>
    </location>
</feature>
<dbReference type="PROSITE" id="PS50011">
    <property type="entry name" value="PROTEIN_KINASE_DOM"/>
    <property type="match status" value="1"/>
</dbReference>
<sequence>MTADKDISLEQTAISADGHLSAPPARSRARIAFQETRIGESSADDDADAEPPSNADIGLLETHISAAPPGKLALLADGDDEQRMKALIKGKLFRTRSTPLKISRYTVLDRLGEGGMGVVYTAYDPQLDRKVALKVLRDETTRTDAVGYKRLHREAQAMARLSHPNIVTVHEVAEHDGQLFVAMEFVRGMSLDAWMRRRDRSWREVLAAFVQAGRGLAAAHAAGIIHRDFKPHNVLVGDDGAVKVLDFGLARAVEHAGSDELLITAKSGESAGLPLQSSLTQTGAIMGTPAYMAPEQHEGRPATAASDQFAFCVSLFEGVYRRHPFSTESLASLIGDAIVGRVAAAPPGSGVPGRIYKALVRGLAVAGEQRHPSMNALLAELERDPEAQRRRVFASTAFAGFVGAAGFGLAALQQPAAGAPLCGSAADELAGVWNSERSEAVRSAMSASGVAYARDTWSQVQPQLDAYASRWIAMREEACTTHASGHQSDHLFDLRTACLDQRRAGFAGLVDTLASADAEVMEKAMQALSSLPPIERCGDVAALNADVAPPDDPRAGVRVQAVRETLARAAVQEGAGRYQAGLATIAAVADEASAIDYPPLRGELMLRQGSLQMEAGDFPGADAAFSQALWTALAADDARTAAQAVSKRMFLRAARMNQPSEALRDLELAQALHVRVRGDVELVAEFENNLGAAYMMAGDYAGARSHMLAAVSSRAEAGLGDSVLNAYSHNNLGYLATFLGNQADAAQHYADALQLGARLLGRNHPSVLLVRLNLGTALVWQNHLSEGASLLTITTDALEAAQATTSPTYAWARTRLGLVALKRRELTRARTEFEAARTAFNATDPDETSAREAIYGLGDVAAAKAELGEAQAIYDGIVDSVERRFGADHPEALLARMRFGEMWLVHLDRPLEALPQFARVTAKCGDAAPDMAVLCGDAARMTGDAKLRLGAPGEASEPLQQALALYERIQGESSPEIVATLRLLGEAELAQGRADEGVSHLRRAAALALADFDADHPDLAQTQFSLAQALAADSATGAEARRLAARALAIYEARGEAFAPEIRSIEDWQSTHST</sequence>
<feature type="binding site" evidence="5">
    <location>
        <position position="134"/>
    </location>
    <ligand>
        <name>ATP</name>
        <dbReference type="ChEBI" id="CHEBI:30616"/>
    </ligand>
</feature>
<evidence type="ECO:0000256" key="3">
    <source>
        <dbReference type="ARBA" id="ARBA00022777"/>
    </source>
</evidence>
<dbReference type="InterPro" id="IPR008271">
    <property type="entry name" value="Ser/Thr_kinase_AS"/>
</dbReference>
<dbReference type="Gene3D" id="1.25.40.10">
    <property type="entry name" value="Tetratricopeptide repeat domain"/>
    <property type="match status" value="3"/>
</dbReference>
<evidence type="ECO:0000256" key="2">
    <source>
        <dbReference type="ARBA" id="ARBA00022741"/>
    </source>
</evidence>
<dbReference type="PANTHER" id="PTHR43289:SF34">
    <property type="entry name" value="SERINE_THREONINE-PROTEIN KINASE YBDM-RELATED"/>
    <property type="match status" value="1"/>
</dbReference>
<dbReference type="Gene3D" id="3.30.200.20">
    <property type="entry name" value="Phosphorylase Kinase, domain 1"/>
    <property type="match status" value="1"/>
</dbReference>
<evidence type="ECO:0000256" key="6">
    <source>
        <dbReference type="SAM" id="MobiDB-lite"/>
    </source>
</evidence>
<keyword evidence="4 5" id="KW-0067">ATP-binding</keyword>
<dbReference type="SUPFAM" id="SSF56112">
    <property type="entry name" value="Protein kinase-like (PK-like)"/>
    <property type="match status" value="1"/>
</dbReference>
<dbReference type="PROSITE" id="PS00107">
    <property type="entry name" value="PROTEIN_KINASE_ATP"/>
    <property type="match status" value="1"/>
</dbReference>
<dbReference type="Pfam" id="PF13374">
    <property type="entry name" value="TPR_10"/>
    <property type="match status" value="1"/>
</dbReference>
<dbReference type="SUPFAM" id="SSF48452">
    <property type="entry name" value="TPR-like"/>
    <property type="match status" value="4"/>
</dbReference>
<evidence type="ECO:0000259" key="7">
    <source>
        <dbReference type="PROSITE" id="PS50011"/>
    </source>
</evidence>
<protein>
    <submittedName>
        <fullName evidence="8">Serine/threonine-protein kinase</fullName>
    </submittedName>
</protein>
<evidence type="ECO:0000256" key="1">
    <source>
        <dbReference type="ARBA" id="ARBA00022679"/>
    </source>
</evidence>
<dbReference type="EMBL" id="JAIRAU010000043">
    <property type="protein sequence ID" value="MBZ5713468.1"/>
    <property type="molecule type" value="Genomic_DNA"/>
</dbReference>
<dbReference type="GO" id="GO:0016301">
    <property type="term" value="F:kinase activity"/>
    <property type="evidence" value="ECO:0007669"/>
    <property type="project" value="UniProtKB-KW"/>
</dbReference>
<evidence type="ECO:0000256" key="4">
    <source>
        <dbReference type="ARBA" id="ARBA00022840"/>
    </source>
</evidence>
<evidence type="ECO:0000313" key="9">
    <source>
        <dbReference type="Proteomes" id="UP001139031"/>
    </source>
</evidence>
<dbReference type="InterPro" id="IPR000719">
    <property type="entry name" value="Prot_kinase_dom"/>
</dbReference>
<accession>A0ABS7TYW5</accession>
<reference evidence="8" key="1">
    <citation type="submission" date="2021-08" db="EMBL/GenBank/DDBJ databases">
        <authorList>
            <person name="Stevens D.C."/>
        </authorList>
    </citation>
    <scope>NUCLEOTIDE SEQUENCE</scope>
    <source>
        <strain evidence="8">DSM 53165</strain>
    </source>
</reference>